<dbReference type="Gene3D" id="3.40.630.30">
    <property type="match status" value="1"/>
</dbReference>
<protein>
    <submittedName>
        <fullName evidence="1">GNAT family N-acetyltransferase</fullName>
    </submittedName>
</protein>
<proteinExistence type="predicted"/>
<sequence length="223" mass="25598">MRYVRITSIDDPLFPLMHGLMSRVFPPEEVLAYDLWAEPLQDPDIYVYVALDGEEVVGATEYRYYADLNSAMTDFTIIGKAGLGIGKFLWDRRLAHLRELAQQAGNKLAGGFAEIYDPYKAGHHDFGQIGPMNPFVRREVLSHLGYRKLDFDYVHPSWDLQGGAVEGLDLCYWSEDDSVEYLPSSLVVSFLKKYYSVMPVKPQQWLTMVEELERRENIPLLPL</sequence>
<dbReference type="InterPro" id="IPR016181">
    <property type="entry name" value="Acyl_CoA_acyltransferase"/>
</dbReference>
<dbReference type="Proteomes" id="UP001596528">
    <property type="component" value="Unassembled WGS sequence"/>
</dbReference>
<dbReference type="EMBL" id="JBHTGQ010000028">
    <property type="protein sequence ID" value="MFC7750751.1"/>
    <property type="molecule type" value="Genomic_DNA"/>
</dbReference>
<dbReference type="SUPFAM" id="SSF55729">
    <property type="entry name" value="Acyl-CoA N-acyltransferases (Nat)"/>
    <property type="match status" value="1"/>
</dbReference>
<name>A0ABW2V3M6_9BACL</name>
<organism evidence="1 2">
    <name type="scientific">Paenibacillus thermoaerophilus</name>
    <dbReference type="NCBI Taxonomy" id="1215385"/>
    <lineage>
        <taxon>Bacteria</taxon>
        <taxon>Bacillati</taxon>
        <taxon>Bacillota</taxon>
        <taxon>Bacilli</taxon>
        <taxon>Bacillales</taxon>
        <taxon>Paenibacillaceae</taxon>
        <taxon>Paenibacillus</taxon>
    </lineage>
</organism>
<dbReference type="RefSeq" id="WP_138789159.1">
    <property type="nucleotide sequence ID" value="NZ_JBHTGQ010000028.1"/>
</dbReference>
<evidence type="ECO:0000313" key="2">
    <source>
        <dbReference type="Proteomes" id="UP001596528"/>
    </source>
</evidence>
<comment type="caution">
    <text evidence="1">The sequence shown here is derived from an EMBL/GenBank/DDBJ whole genome shotgun (WGS) entry which is preliminary data.</text>
</comment>
<accession>A0ABW2V3M6</accession>
<reference evidence="2" key="1">
    <citation type="journal article" date="2019" name="Int. J. Syst. Evol. Microbiol.">
        <title>The Global Catalogue of Microorganisms (GCM) 10K type strain sequencing project: providing services to taxonomists for standard genome sequencing and annotation.</title>
        <authorList>
            <consortium name="The Broad Institute Genomics Platform"/>
            <consortium name="The Broad Institute Genome Sequencing Center for Infectious Disease"/>
            <person name="Wu L."/>
            <person name="Ma J."/>
        </authorList>
    </citation>
    <scope>NUCLEOTIDE SEQUENCE [LARGE SCALE GENOMIC DNA]</scope>
    <source>
        <strain evidence="2">JCM 18657</strain>
    </source>
</reference>
<evidence type="ECO:0000313" key="1">
    <source>
        <dbReference type="EMBL" id="MFC7750751.1"/>
    </source>
</evidence>
<gene>
    <name evidence="1" type="ORF">ACFQWB_12560</name>
</gene>
<keyword evidence="2" id="KW-1185">Reference proteome</keyword>